<accession>A0AA39N8F8</accession>
<protein>
    <submittedName>
        <fullName evidence="2">Uncharacterized protein</fullName>
    </submittedName>
</protein>
<dbReference type="GeneID" id="85356092"/>
<dbReference type="EMBL" id="JAUEPS010000011">
    <property type="protein sequence ID" value="KAK0460957.1"/>
    <property type="molecule type" value="Genomic_DNA"/>
</dbReference>
<organism evidence="2 3">
    <name type="scientific">Armillaria tabescens</name>
    <name type="common">Ringless honey mushroom</name>
    <name type="synonym">Agaricus tabescens</name>
    <dbReference type="NCBI Taxonomy" id="1929756"/>
    <lineage>
        <taxon>Eukaryota</taxon>
        <taxon>Fungi</taxon>
        <taxon>Dikarya</taxon>
        <taxon>Basidiomycota</taxon>
        <taxon>Agaricomycotina</taxon>
        <taxon>Agaricomycetes</taxon>
        <taxon>Agaricomycetidae</taxon>
        <taxon>Agaricales</taxon>
        <taxon>Marasmiineae</taxon>
        <taxon>Physalacriaceae</taxon>
        <taxon>Desarmillaria</taxon>
    </lineage>
</organism>
<keyword evidence="3" id="KW-1185">Reference proteome</keyword>
<sequence>MKLPENSGNKLTWMQSKLLRRILTETLGSGVRIMKKSLQRGRRPGHTMKTTSTLWIYAIRYSPGPALPIALFCMISRYSNQCFLVTIVAFCNSMFYISSIL</sequence>
<feature type="transmembrane region" description="Helical" evidence="1">
    <location>
        <begin position="54"/>
        <end position="75"/>
    </location>
</feature>
<evidence type="ECO:0000313" key="2">
    <source>
        <dbReference type="EMBL" id="KAK0460957.1"/>
    </source>
</evidence>
<name>A0AA39N8F8_ARMTA</name>
<feature type="transmembrane region" description="Helical" evidence="1">
    <location>
        <begin position="82"/>
        <end position="100"/>
    </location>
</feature>
<gene>
    <name evidence="2" type="ORF">EV420DRAFT_1529356</name>
</gene>
<keyword evidence="1" id="KW-0472">Membrane</keyword>
<keyword evidence="1" id="KW-0812">Transmembrane</keyword>
<evidence type="ECO:0000313" key="3">
    <source>
        <dbReference type="Proteomes" id="UP001175211"/>
    </source>
</evidence>
<comment type="caution">
    <text evidence="2">The sequence shown here is derived from an EMBL/GenBank/DDBJ whole genome shotgun (WGS) entry which is preliminary data.</text>
</comment>
<proteinExistence type="predicted"/>
<dbReference type="Proteomes" id="UP001175211">
    <property type="component" value="Unassembled WGS sequence"/>
</dbReference>
<dbReference type="AlphaFoldDB" id="A0AA39N8F8"/>
<dbReference type="RefSeq" id="XP_060332854.1">
    <property type="nucleotide sequence ID" value="XM_060472544.1"/>
</dbReference>
<keyword evidence="1" id="KW-1133">Transmembrane helix</keyword>
<evidence type="ECO:0000256" key="1">
    <source>
        <dbReference type="SAM" id="Phobius"/>
    </source>
</evidence>
<reference evidence="2" key="1">
    <citation type="submission" date="2023-06" db="EMBL/GenBank/DDBJ databases">
        <authorList>
            <consortium name="Lawrence Berkeley National Laboratory"/>
            <person name="Ahrendt S."/>
            <person name="Sahu N."/>
            <person name="Indic B."/>
            <person name="Wong-Bajracharya J."/>
            <person name="Merenyi Z."/>
            <person name="Ke H.-M."/>
            <person name="Monk M."/>
            <person name="Kocsube S."/>
            <person name="Drula E."/>
            <person name="Lipzen A."/>
            <person name="Balint B."/>
            <person name="Henrissat B."/>
            <person name="Andreopoulos B."/>
            <person name="Martin F.M."/>
            <person name="Harder C.B."/>
            <person name="Rigling D."/>
            <person name="Ford K.L."/>
            <person name="Foster G.D."/>
            <person name="Pangilinan J."/>
            <person name="Papanicolaou A."/>
            <person name="Barry K."/>
            <person name="LaButti K."/>
            <person name="Viragh M."/>
            <person name="Koriabine M."/>
            <person name="Yan M."/>
            <person name="Riley R."/>
            <person name="Champramary S."/>
            <person name="Plett K.L."/>
            <person name="Tsai I.J."/>
            <person name="Slot J."/>
            <person name="Sipos G."/>
            <person name="Plett J."/>
            <person name="Nagy L.G."/>
            <person name="Grigoriev I.V."/>
        </authorList>
    </citation>
    <scope>NUCLEOTIDE SEQUENCE</scope>
    <source>
        <strain evidence="2">CCBAS 213</strain>
    </source>
</reference>